<keyword evidence="3" id="KW-1185">Reference proteome</keyword>
<dbReference type="AlphaFoldDB" id="A0A918HGY6"/>
<accession>A0A918HGY6</accession>
<evidence type="ECO:0000256" key="1">
    <source>
        <dbReference type="SAM" id="MobiDB-lite"/>
    </source>
</evidence>
<gene>
    <name evidence="2" type="ORF">GCM10010226_44990</name>
</gene>
<dbReference type="EMBL" id="BMSA01000013">
    <property type="protein sequence ID" value="GGT62243.1"/>
    <property type="molecule type" value="Genomic_DNA"/>
</dbReference>
<reference evidence="2" key="2">
    <citation type="submission" date="2020-09" db="EMBL/GenBank/DDBJ databases">
        <authorList>
            <person name="Sun Q."/>
            <person name="Ohkuma M."/>
        </authorList>
    </citation>
    <scope>NUCLEOTIDE SEQUENCE</scope>
    <source>
        <strain evidence="2">JCM 4125</strain>
    </source>
</reference>
<organism evidence="2 3">
    <name type="scientific">Streptomyces phaeofaciens</name>
    <dbReference type="NCBI Taxonomy" id="68254"/>
    <lineage>
        <taxon>Bacteria</taxon>
        <taxon>Bacillati</taxon>
        <taxon>Actinomycetota</taxon>
        <taxon>Actinomycetes</taxon>
        <taxon>Kitasatosporales</taxon>
        <taxon>Streptomycetaceae</taxon>
        <taxon>Streptomyces</taxon>
    </lineage>
</organism>
<dbReference type="Proteomes" id="UP000646776">
    <property type="component" value="Unassembled WGS sequence"/>
</dbReference>
<comment type="caution">
    <text evidence="2">The sequence shown here is derived from an EMBL/GenBank/DDBJ whole genome shotgun (WGS) entry which is preliminary data.</text>
</comment>
<feature type="region of interest" description="Disordered" evidence="1">
    <location>
        <begin position="1"/>
        <end position="41"/>
    </location>
</feature>
<reference evidence="2" key="1">
    <citation type="journal article" date="2014" name="Int. J. Syst. Evol. Microbiol.">
        <title>Complete genome sequence of Corynebacterium casei LMG S-19264T (=DSM 44701T), isolated from a smear-ripened cheese.</title>
        <authorList>
            <consortium name="US DOE Joint Genome Institute (JGI-PGF)"/>
            <person name="Walter F."/>
            <person name="Albersmeier A."/>
            <person name="Kalinowski J."/>
            <person name="Ruckert C."/>
        </authorList>
    </citation>
    <scope>NUCLEOTIDE SEQUENCE</scope>
    <source>
        <strain evidence="2">JCM 4125</strain>
    </source>
</reference>
<feature type="compositionally biased region" description="Basic and acidic residues" evidence="1">
    <location>
        <begin position="25"/>
        <end position="40"/>
    </location>
</feature>
<proteinExistence type="predicted"/>
<sequence length="70" mass="7623">MIVDDQDSDTNHETPFPKLLVRAGDTPRPETENDDRRGYDARGGCRCRTAAAVQRLLTPTAGVVPDCLAP</sequence>
<evidence type="ECO:0000313" key="3">
    <source>
        <dbReference type="Proteomes" id="UP000646776"/>
    </source>
</evidence>
<name>A0A918HGY6_9ACTN</name>
<evidence type="ECO:0000313" key="2">
    <source>
        <dbReference type="EMBL" id="GGT62243.1"/>
    </source>
</evidence>
<protein>
    <submittedName>
        <fullName evidence="2">Uncharacterized protein</fullName>
    </submittedName>
</protein>